<feature type="repeat" description="Solcar" evidence="8">
    <location>
        <begin position="301"/>
        <end position="386"/>
    </location>
</feature>
<evidence type="ECO:0000313" key="12">
    <source>
        <dbReference type="Proteomes" id="UP000009170"/>
    </source>
</evidence>
<feature type="region of interest" description="Disordered" evidence="10">
    <location>
        <begin position="1"/>
        <end position="30"/>
    </location>
</feature>
<feature type="compositionally biased region" description="Basic and acidic residues" evidence="10">
    <location>
        <begin position="19"/>
        <end position="29"/>
    </location>
</feature>
<dbReference type="Gene3D" id="1.50.40.10">
    <property type="entry name" value="Mitochondrial carrier domain"/>
    <property type="match status" value="2"/>
</dbReference>
<dbReference type="InterPro" id="IPR018108">
    <property type="entry name" value="MCP_transmembrane"/>
</dbReference>
<comment type="similarity">
    <text evidence="2 9">Belongs to the mitochondrial carrier (TC 2.A.29) family.</text>
</comment>
<reference evidence="12" key="1">
    <citation type="journal article" date="2006" name="Proc. Natl. Acad. Sci. U.S.A.">
        <title>Genome analysis of the smallest free-living eukaryote Ostreococcus tauri unveils many unique features.</title>
        <authorList>
            <person name="Derelle E."/>
            <person name="Ferraz C."/>
            <person name="Rombauts S."/>
            <person name="Rouze P."/>
            <person name="Worden A.Z."/>
            <person name="Robbens S."/>
            <person name="Partensky F."/>
            <person name="Degroeve S."/>
            <person name="Echeynie S."/>
            <person name="Cooke R."/>
            <person name="Saeys Y."/>
            <person name="Wuyts J."/>
            <person name="Jabbari K."/>
            <person name="Bowler C."/>
            <person name="Panaud O."/>
            <person name="Piegu B."/>
            <person name="Ball S.G."/>
            <person name="Ral J.-P."/>
            <person name="Bouget F.-Y."/>
            <person name="Piganeau G."/>
            <person name="De Baets B."/>
            <person name="Picard A."/>
            <person name="Delseny M."/>
            <person name="Demaille J."/>
            <person name="Van de Peer Y."/>
            <person name="Moreau H."/>
        </authorList>
    </citation>
    <scope>NUCLEOTIDE SEQUENCE [LARGE SCALE GENOMIC DNA]</scope>
    <source>
        <strain evidence="12">OTTH 0595 / CCAP 157/2 / RCC745</strain>
    </source>
</reference>
<proteinExistence type="inferred from homology"/>
<dbReference type="Proteomes" id="UP000009170">
    <property type="component" value="Unassembled WGS sequence"/>
</dbReference>
<dbReference type="InterPro" id="IPR002067">
    <property type="entry name" value="MCP"/>
</dbReference>
<feature type="repeat" description="Solcar" evidence="8">
    <location>
        <begin position="195"/>
        <end position="289"/>
    </location>
</feature>
<keyword evidence="6" id="KW-1133">Transmembrane helix</keyword>
<evidence type="ECO:0000256" key="5">
    <source>
        <dbReference type="ARBA" id="ARBA00022737"/>
    </source>
</evidence>
<dbReference type="InParanoid" id="Q00YV4"/>
<keyword evidence="3 9" id="KW-0813">Transport</keyword>
<dbReference type="EMBL" id="CAID01000011">
    <property type="protein sequence ID" value="CAL55805.1"/>
    <property type="molecule type" value="Genomic_DNA"/>
</dbReference>
<dbReference type="InterPro" id="IPR023395">
    <property type="entry name" value="MCP_dom_sf"/>
</dbReference>
<evidence type="ECO:0000256" key="9">
    <source>
        <dbReference type="RuleBase" id="RU000488"/>
    </source>
</evidence>
<sequence length="398" mass="42121">MTDPGRPHPSFASTAPRHARADAHERIERASSSSIARTVLIPAVRESLASSRDETYARVAGRTPRFALTLLSDKAFANGFSGAIAGTVAAAVVCPLDVLKTRLQVSSAVRDASAGDKYLSTYGALKRIVRHEGVVGLYRGLGPTVAALLPNWGVYFSAYGALKRVLSPPSSARTDGGDVGTSGADENGAGEVKEANHFAHVLAAAGAGAATILVTNPLWVAKTRLQVQHSKALAGALPKRAHYTSTVDALTRMAREEGLRGLYSGFGPSLIGIAHVIIQFPLYESIKFDIARRREVPLDDIAPTDLMLASAVAKMIASTMTYPHEVIRSHMHVHGLGPFRGIGSLVASIYRDGGVVAFYRGCGTNLIRTTPAAAITFTSFELVSREIEKLVNAAGDIV</sequence>
<organism evidence="11 12">
    <name type="scientific">Ostreococcus tauri</name>
    <name type="common">Marine green alga</name>
    <dbReference type="NCBI Taxonomy" id="70448"/>
    <lineage>
        <taxon>Eukaryota</taxon>
        <taxon>Viridiplantae</taxon>
        <taxon>Chlorophyta</taxon>
        <taxon>Mamiellophyceae</taxon>
        <taxon>Mamiellales</taxon>
        <taxon>Bathycoccaceae</taxon>
        <taxon>Ostreococcus</taxon>
    </lineage>
</organism>
<accession>Q00YV4</accession>
<evidence type="ECO:0000256" key="8">
    <source>
        <dbReference type="PROSITE-ProRule" id="PRU00282"/>
    </source>
</evidence>
<dbReference type="PRINTS" id="PR00926">
    <property type="entry name" value="MITOCARRIER"/>
</dbReference>
<evidence type="ECO:0000256" key="6">
    <source>
        <dbReference type="ARBA" id="ARBA00022989"/>
    </source>
</evidence>
<dbReference type="AlphaFoldDB" id="Q00YV4"/>
<keyword evidence="7 8" id="KW-0472">Membrane</keyword>
<dbReference type="SUPFAM" id="SSF103506">
    <property type="entry name" value="Mitochondrial carrier"/>
    <property type="match status" value="1"/>
</dbReference>
<dbReference type="KEGG" id="ota:OT_ostta11g01830"/>
<protein>
    <submittedName>
        <fullName evidence="11">Mitochondrial substrate/solute carrier</fullName>
    </submittedName>
</protein>
<dbReference type="RefSeq" id="XP_003082002.1">
    <property type="nucleotide sequence ID" value="XM_003081954.1"/>
</dbReference>
<dbReference type="GO" id="GO:0015215">
    <property type="term" value="F:nucleotide transmembrane transporter activity"/>
    <property type="evidence" value="ECO:0007669"/>
    <property type="project" value="UniProtKB-ARBA"/>
</dbReference>
<dbReference type="PROSITE" id="PS50920">
    <property type="entry name" value="SOLCAR"/>
    <property type="match status" value="3"/>
</dbReference>
<feature type="repeat" description="Solcar" evidence="8">
    <location>
        <begin position="73"/>
        <end position="165"/>
    </location>
</feature>
<reference evidence="11 12" key="2">
    <citation type="journal article" date="2014" name="BMC Genomics">
        <title>An improved genome of the model marine alga Ostreococcus tauri unfolds by assessing Illumina de novo assemblies.</title>
        <authorList>
            <person name="Blanc-Mathieu R."/>
            <person name="Verhelst B."/>
            <person name="Derelle E."/>
            <person name="Rombauts S."/>
            <person name="Bouget F.Y."/>
            <person name="Carre I."/>
            <person name="Chateau A."/>
            <person name="Eyre-Walker A."/>
            <person name="Grimsley N."/>
            <person name="Moreau H."/>
            <person name="Piegu B."/>
            <person name="Rivals E."/>
            <person name="Schackwitz W."/>
            <person name="Van de Peer Y."/>
            <person name="Piganeau G."/>
        </authorList>
    </citation>
    <scope>NUCLEOTIDE SEQUENCE [LARGE SCALE GENOMIC DNA]</scope>
    <source>
        <strain evidence="12">OTTH 0595 / CCAP 157/2 / RCC745</strain>
    </source>
</reference>
<evidence type="ECO:0000256" key="10">
    <source>
        <dbReference type="SAM" id="MobiDB-lite"/>
    </source>
</evidence>
<evidence type="ECO:0000256" key="7">
    <source>
        <dbReference type="ARBA" id="ARBA00023136"/>
    </source>
</evidence>
<dbReference type="OMA" id="AFYNGMG"/>
<dbReference type="PANTHER" id="PTHR45683">
    <property type="entry name" value="MITOCHONDRIAL NICOTINAMIDE ADENINE DINUCLEOTIDE TRANSPORTER 1-RELATED-RELATED"/>
    <property type="match status" value="1"/>
</dbReference>
<dbReference type="GeneID" id="9833622"/>
<comment type="caution">
    <text evidence="11">The sequence shown here is derived from an EMBL/GenBank/DDBJ whole genome shotgun (WGS) entry which is preliminary data.</text>
</comment>
<evidence type="ECO:0000256" key="1">
    <source>
        <dbReference type="ARBA" id="ARBA00004141"/>
    </source>
</evidence>
<dbReference type="FunCoup" id="Q00YV4">
    <property type="interactions" value="1008"/>
</dbReference>
<evidence type="ECO:0000256" key="2">
    <source>
        <dbReference type="ARBA" id="ARBA00006375"/>
    </source>
</evidence>
<dbReference type="GO" id="GO:0016020">
    <property type="term" value="C:membrane"/>
    <property type="evidence" value="ECO:0007669"/>
    <property type="project" value="UniProtKB-SubCell"/>
</dbReference>
<dbReference type="InterPro" id="IPR044712">
    <property type="entry name" value="SLC25A32-like"/>
</dbReference>
<evidence type="ECO:0000256" key="3">
    <source>
        <dbReference type="ARBA" id="ARBA00022448"/>
    </source>
</evidence>
<keyword evidence="12" id="KW-1185">Reference proteome</keyword>
<dbReference type="Pfam" id="PF00153">
    <property type="entry name" value="Mito_carr"/>
    <property type="match status" value="3"/>
</dbReference>
<keyword evidence="5" id="KW-0677">Repeat</keyword>
<dbReference type="OrthoDB" id="10266426at2759"/>
<keyword evidence="4 8" id="KW-0812">Transmembrane</keyword>
<dbReference type="STRING" id="70448.Q00YV4"/>
<evidence type="ECO:0000256" key="4">
    <source>
        <dbReference type="ARBA" id="ARBA00022692"/>
    </source>
</evidence>
<dbReference type="FunFam" id="1.50.40.10:FF:000075">
    <property type="entry name" value="Nicotinamide adenine dinucleotide transporter 2, mitochondrial"/>
    <property type="match status" value="1"/>
</dbReference>
<name>Q00YV4_OSTTA</name>
<evidence type="ECO:0000313" key="11">
    <source>
        <dbReference type="EMBL" id="CAL55805.1"/>
    </source>
</evidence>
<comment type="subcellular location">
    <subcellularLocation>
        <location evidence="1">Membrane</location>
        <topology evidence="1">Multi-pass membrane protein</topology>
    </subcellularLocation>
</comment>
<gene>
    <name evidence="11" type="ORF">OT_ostta11g01830</name>
</gene>